<keyword evidence="1" id="KW-0472">Membrane</keyword>
<name>A0ABR1BF31_POLSC</name>
<evidence type="ECO:0000313" key="3">
    <source>
        <dbReference type="Proteomes" id="UP001359485"/>
    </source>
</evidence>
<comment type="caution">
    <text evidence="2">The sequence shown here is derived from an EMBL/GenBank/DDBJ whole genome shotgun (WGS) entry which is preliminary data.</text>
</comment>
<accession>A0ABR1BF31</accession>
<protein>
    <submittedName>
        <fullName evidence="2">Uncharacterized protein</fullName>
    </submittedName>
</protein>
<sequence>MKRLRKVVERVSKERFKGQERCSEVEERRLLNSVNDFKMESRGSSANYLIWFPGPGVLGLPCFLLHLSSQEIQFLLSFHICSLSLNQGQVIESAKSTEGNSGREGASHPRYPVTRSPVGRLFLLCAVRYLSVYRRFLRHSKETGILEELEVMDYEV</sequence>
<keyword evidence="1" id="KW-0812">Transmembrane</keyword>
<feature type="transmembrane region" description="Helical" evidence="1">
    <location>
        <begin position="48"/>
        <end position="67"/>
    </location>
</feature>
<dbReference type="EMBL" id="JAWJWF010000001">
    <property type="protein sequence ID" value="KAK6640520.1"/>
    <property type="molecule type" value="Genomic_DNA"/>
</dbReference>
<organism evidence="2 3">
    <name type="scientific">Polyplax serrata</name>
    <name type="common">Common mouse louse</name>
    <dbReference type="NCBI Taxonomy" id="468196"/>
    <lineage>
        <taxon>Eukaryota</taxon>
        <taxon>Metazoa</taxon>
        <taxon>Ecdysozoa</taxon>
        <taxon>Arthropoda</taxon>
        <taxon>Hexapoda</taxon>
        <taxon>Insecta</taxon>
        <taxon>Pterygota</taxon>
        <taxon>Neoptera</taxon>
        <taxon>Paraneoptera</taxon>
        <taxon>Psocodea</taxon>
        <taxon>Troctomorpha</taxon>
        <taxon>Phthiraptera</taxon>
        <taxon>Anoplura</taxon>
        <taxon>Polyplacidae</taxon>
        <taxon>Polyplax</taxon>
    </lineage>
</organism>
<proteinExistence type="predicted"/>
<evidence type="ECO:0000313" key="2">
    <source>
        <dbReference type="EMBL" id="KAK6640520.1"/>
    </source>
</evidence>
<keyword evidence="1" id="KW-1133">Transmembrane helix</keyword>
<dbReference type="Proteomes" id="UP001359485">
    <property type="component" value="Unassembled WGS sequence"/>
</dbReference>
<gene>
    <name evidence="2" type="ORF">RUM44_012215</name>
</gene>
<reference evidence="2 3" key="1">
    <citation type="submission" date="2023-09" db="EMBL/GenBank/DDBJ databases">
        <title>Genomes of two closely related lineages of the louse Polyplax serrata with different host specificities.</title>
        <authorList>
            <person name="Martinu J."/>
            <person name="Tarabai H."/>
            <person name="Stefka J."/>
            <person name="Hypsa V."/>
        </authorList>
    </citation>
    <scope>NUCLEOTIDE SEQUENCE [LARGE SCALE GENOMIC DNA]</scope>
    <source>
        <strain evidence="2">98ZLc_SE</strain>
    </source>
</reference>
<evidence type="ECO:0000256" key="1">
    <source>
        <dbReference type="SAM" id="Phobius"/>
    </source>
</evidence>
<keyword evidence="3" id="KW-1185">Reference proteome</keyword>